<accession>A0ABT5VVY8</accession>
<evidence type="ECO:0000313" key="3">
    <source>
        <dbReference type="Proteomes" id="UP001528920"/>
    </source>
</evidence>
<comment type="caution">
    <text evidence="2">The sequence shown here is derived from an EMBL/GenBank/DDBJ whole genome shotgun (WGS) entry which is preliminary data.</text>
</comment>
<organism evidence="2 3">
    <name type="scientific">Paralabilibaculum antarcticum</name>
    <dbReference type="NCBI Taxonomy" id="2912572"/>
    <lineage>
        <taxon>Bacteria</taxon>
        <taxon>Pseudomonadati</taxon>
        <taxon>Bacteroidota</taxon>
        <taxon>Bacteroidia</taxon>
        <taxon>Marinilabiliales</taxon>
        <taxon>Marinifilaceae</taxon>
        <taxon>Paralabilibaculum</taxon>
    </lineage>
</organism>
<evidence type="ECO:0000256" key="1">
    <source>
        <dbReference type="SAM" id="Coils"/>
    </source>
</evidence>
<feature type="coiled-coil region" evidence="1">
    <location>
        <begin position="10"/>
        <end position="37"/>
    </location>
</feature>
<dbReference type="EMBL" id="JAKJSC010000005">
    <property type="protein sequence ID" value="MDE5419583.1"/>
    <property type="molecule type" value="Genomic_DNA"/>
</dbReference>
<dbReference type="Proteomes" id="UP001528920">
    <property type="component" value="Unassembled WGS sequence"/>
</dbReference>
<keyword evidence="1" id="KW-0175">Coiled coil</keyword>
<dbReference type="RefSeq" id="WP_275110914.1">
    <property type="nucleotide sequence ID" value="NZ_JAKJSC010000005.1"/>
</dbReference>
<gene>
    <name evidence="2" type="ORF">L3049_16435</name>
</gene>
<sequence>MTKDLLLESAQKLQQVEEQYLKEYAEKRENLVSLMNQKMQSRADIKELVGEDNIELMKDNHANHARFLESLFCEYSADVFTETVLWVFKSYSSRGFSSLYWSAQLNTWVELYKEELTKECFAAIYPYYNWMIVNIPSFKRYAVEELDSTKSEH</sequence>
<keyword evidence="3" id="KW-1185">Reference proteome</keyword>
<reference evidence="2 3" key="1">
    <citation type="submission" date="2022-01" db="EMBL/GenBank/DDBJ databases">
        <title>Labilibaculum sp. nov, a marine bacterium isolated from Antarctica.</title>
        <authorList>
            <person name="Dai W."/>
        </authorList>
    </citation>
    <scope>NUCLEOTIDE SEQUENCE [LARGE SCALE GENOMIC DNA]</scope>
    <source>
        <strain evidence="2 3">DW002</strain>
    </source>
</reference>
<proteinExistence type="predicted"/>
<protein>
    <submittedName>
        <fullName evidence="2">Uncharacterized protein</fullName>
    </submittedName>
</protein>
<evidence type="ECO:0000313" key="2">
    <source>
        <dbReference type="EMBL" id="MDE5419583.1"/>
    </source>
</evidence>
<name>A0ABT5VVY8_9BACT</name>